<keyword evidence="3 5" id="KW-1133">Transmembrane helix</keyword>
<evidence type="ECO:0000256" key="1">
    <source>
        <dbReference type="ARBA" id="ARBA00004141"/>
    </source>
</evidence>
<keyword evidence="6" id="KW-0732">Signal</keyword>
<feature type="transmembrane region" description="Helical" evidence="5">
    <location>
        <begin position="247"/>
        <end position="265"/>
    </location>
</feature>
<dbReference type="Proteomes" id="UP001219525">
    <property type="component" value="Unassembled WGS sequence"/>
</dbReference>
<dbReference type="AlphaFoldDB" id="A0AAD6YGD5"/>
<keyword evidence="2 5" id="KW-0812">Transmembrane</keyword>
<gene>
    <name evidence="7" type="ORF">GGX14DRAFT_447742</name>
</gene>
<sequence length="332" mass="36941">MQLIVSAAMSCRLLLLVLTACFAIVFAAGAGNSTSDGTDLSDRIIGGFIPKKTPAFIAIILYGASAIVHWTQFFLVTPRRPFILTLTLGMTAMATGFILRVIFSDDPTSLGKYIAMDLPCLFLATDYMTFSRLVATFDTEVSDRCLLIRTSRIVKIFVWSDVSTFLLQSTGGALTSSHNVSSANLGNKIAMIGLILQAASFLLFTVILVVFRFRVLNHFPKVWRPNNTLGHRPFKLFSTEPIDDRRIVFYVTGATCVGILVRSVFRVAEFAGGYTGTIATHEGYFYLFDALPLWISMTLYCFVWPIRALNTHSEQSIMHSDSRMELQGRDYE</sequence>
<accession>A0AAD6YGD5</accession>
<feature type="chain" id="PRO_5042297721" evidence="6">
    <location>
        <begin position="28"/>
        <end position="332"/>
    </location>
</feature>
<comment type="subcellular location">
    <subcellularLocation>
        <location evidence="1">Membrane</location>
        <topology evidence="1">Multi-pass membrane protein</topology>
    </subcellularLocation>
</comment>
<evidence type="ECO:0000256" key="6">
    <source>
        <dbReference type="SAM" id="SignalP"/>
    </source>
</evidence>
<evidence type="ECO:0000256" key="3">
    <source>
        <dbReference type="ARBA" id="ARBA00022989"/>
    </source>
</evidence>
<dbReference type="Pfam" id="PF04479">
    <property type="entry name" value="RTA1"/>
    <property type="match status" value="1"/>
</dbReference>
<feature type="transmembrane region" description="Helical" evidence="5">
    <location>
        <begin position="82"/>
        <end position="103"/>
    </location>
</feature>
<feature type="transmembrane region" description="Helical" evidence="5">
    <location>
        <begin position="53"/>
        <end position="75"/>
    </location>
</feature>
<comment type="caution">
    <text evidence="7">The sequence shown here is derived from an EMBL/GenBank/DDBJ whole genome shotgun (WGS) entry which is preliminary data.</text>
</comment>
<reference evidence="7" key="1">
    <citation type="submission" date="2023-03" db="EMBL/GenBank/DDBJ databases">
        <title>Massive genome expansion in bonnet fungi (Mycena s.s.) driven by repeated elements and novel gene families across ecological guilds.</title>
        <authorList>
            <consortium name="Lawrence Berkeley National Laboratory"/>
            <person name="Harder C.B."/>
            <person name="Miyauchi S."/>
            <person name="Viragh M."/>
            <person name="Kuo A."/>
            <person name="Thoen E."/>
            <person name="Andreopoulos B."/>
            <person name="Lu D."/>
            <person name="Skrede I."/>
            <person name="Drula E."/>
            <person name="Henrissat B."/>
            <person name="Morin E."/>
            <person name="Kohler A."/>
            <person name="Barry K."/>
            <person name="LaButti K."/>
            <person name="Morin E."/>
            <person name="Salamov A."/>
            <person name="Lipzen A."/>
            <person name="Mereny Z."/>
            <person name="Hegedus B."/>
            <person name="Baldrian P."/>
            <person name="Stursova M."/>
            <person name="Weitz H."/>
            <person name="Taylor A."/>
            <person name="Grigoriev I.V."/>
            <person name="Nagy L.G."/>
            <person name="Martin F."/>
            <person name="Kauserud H."/>
        </authorList>
    </citation>
    <scope>NUCLEOTIDE SEQUENCE</scope>
    <source>
        <strain evidence="7">9144</strain>
    </source>
</reference>
<evidence type="ECO:0000313" key="7">
    <source>
        <dbReference type="EMBL" id="KAJ7212163.1"/>
    </source>
</evidence>
<dbReference type="PANTHER" id="PTHR31465:SF1">
    <property type="entry name" value="PROTEIN RTA1-RELATED"/>
    <property type="match status" value="1"/>
</dbReference>
<name>A0AAD6YGD5_9AGAR</name>
<protein>
    <submittedName>
        <fullName evidence="7">RTA1 like protein-domain-containing protein</fullName>
    </submittedName>
</protein>
<proteinExistence type="predicted"/>
<evidence type="ECO:0000256" key="2">
    <source>
        <dbReference type="ARBA" id="ARBA00022692"/>
    </source>
</evidence>
<feature type="signal peptide" evidence="6">
    <location>
        <begin position="1"/>
        <end position="27"/>
    </location>
</feature>
<dbReference type="GO" id="GO:0016020">
    <property type="term" value="C:membrane"/>
    <property type="evidence" value="ECO:0007669"/>
    <property type="project" value="UniProtKB-SubCell"/>
</dbReference>
<feature type="transmembrane region" description="Helical" evidence="5">
    <location>
        <begin position="189"/>
        <end position="211"/>
    </location>
</feature>
<organism evidence="7 8">
    <name type="scientific">Mycena pura</name>
    <dbReference type="NCBI Taxonomy" id="153505"/>
    <lineage>
        <taxon>Eukaryota</taxon>
        <taxon>Fungi</taxon>
        <taxon>Dikarya</taxon>
        <taxon>Basidiomycota</taxon>
        <taxon>Agaricomycotina</taxon>
        <taxon>Agaricomycetes</taxon>
        <taxon>Agaricomycetidae</taxon>
        <taxon>Agaricales</taxon>
        <taxon>Marasmiineae</taxon>
        <taxon>Mycenaceae</taxon>
        <taxon>Mycena</taxon>
    </lineage>
</organism>
<evidence type="ECO:0000256" key="5">
    <source>
        <dbReference type="SAM" id="Phobius"/>
    </source>
</evidence>
<keyword evidence="8" id="KW-1185">Reference proteome</keyword>
<dbReference type="EMBL" id="JARJCW010000024">
    <property type="protein sequence ID" value="KAJ7212163.1"/>
    <property type="molecule type" value="Genomic_DNA"/>
</dbReference>
<dbReference type="InterPro" id="IPR007568">
    <property type="entry name" value="RTA1"/>
</dbReference>
<dbReference type="PANTHER" id="PTHR31465">
    <property type="entry name" value="PROTEIN RTA1-RELATED"/>
    <property type="match status" value="1"/>
</dbReference>
<evidence type="ECO:0000313" key="8">
    <source>
        <dbReference type="Proteomes" id="UP001219525"/>
    </source>
</evidence>
<feature type="transmembrane region" description="Helical" evidence="5">
    <location>
        <begin position="285"/>
        <end position="306"/>
    </location>
</feature>
<evidence type="ECO:0000256" key="4">
    <source>
        <dbReference type="ARBA" id="ARBA00023136"/>
    </source>
</evidence>
<keyword evidence="4 5" id="KW-0472">Membrane</keyword>